<evidence type="ECO:0000313" key="2">
    <source>
        <dbReference type="Proteomes" id="UP000499080"/>
    </source>
</evidence>
<dbReference type="AlphaFoldDB" id="A0A4Y2VKN0"/>
<dbReference type="Proteomes" id="UP000499080">
    <property type="component" value="Unassembled WGS sequence"/>
</dbReference>
<protein>
    <submittedName>
        <fullName evidence="1">Uncharacterized protein</fullName>
    </submittedName>
</protein>
<proteinExistence type="predicted"/>
<name>A0A4Y2VKN0_ARAVE</name>
<accession>A0A4Y2VKN0</accession>
<sequence length="82" mass="9164">MPLQTSAPHQLEDIWPSTMDLTRPGRHTQSIFWGNQVANLKQSSFEVKTLLPDHRRKLKGDVTSASNGIISGINVLRSGFIH</sequence>
<comment type="caution">
    <text evidence="1">The sequence shown here is derived from an EMBL/GenBank/DDBJ whole genome shotgun (WGS) entry which is preliminary data.</text>
</comment>
<reference evidence="1 2" key="1">
    <citation type="journal article" date="2019" name="Sci. Rep.">
        <title>Orb-weaving spider Araneus ventricosus genome elucidates the spidroin gene catalogue.</title>
        <authorList>
            <person name="Kono N."/>
            <person name="Nakamura H."/>
            <person name="Ohtoshi R."/>
            <person name="Moran D.A.P."/>
            <person name="Shinohara A."/>
            <person name="Yoshida Y."/>
            <person name="Fujiwara M."/>
            <person name="Mori M."/>
            <person name="Tomita M."/>
            <person name="Arakawa K."/>
        </authorList>
    </citation>
    <scope>NUCLEOTIDE SEQUENCE [LARGE SCALE GENOMIC DNA]</scope>
</reference>
<keyword evidence="2" id="KW-1185">Reference proteome</keyword>
<dbReference type="EMBL" id="BGPR01047828">
    <property type="protein sequence ID" value="GBO24854.1"/>
    <property type="molecule type" value="Genomic_DNA"/>
</dbReference>
<organism evidence="1 2">
    <name type="scientific">Araneus ventricosus</name>
    <name type="common">Orbweaver spider</name>
    <name type="synonym">Epeira ventricosa</name>
    <dbReference type="NCBI Taxonomy" id="182803"/>
    <lineage>
        <taxon>Eukaryota</taxon>
        <taxon>Metazoa</taxon>
        <taxon>Ecdysozoa</taxon>
        <taxon>Arthropoda</taxon>
        <taxon>Chelicerata</taxon>
        <taxon>Arachnida</taxon>
        <taxon>Araneae</taxon>
        <taxon>Araneomorphae</taxon>
        <taxon>Entelegynae</taxon>
        <taxon>Araneoidea</taxon>
        <taxon>Araneidae</taxon>
        <taxon>Araneus</taxon>
    </lineage>
</organism>
<evidence type="ECO:0000313" key="1">
    <source>
        <dbReference type="EMBL" id="GBO24854.1"/>
    </source>
</evidence>
<gene>
    <name evidence="1" type="ORF">AVEN_106643_1</name>
</gene>